<reference evidence="16 17" key="1">
    <citation type="submission" date="2022-06" db="EMBL/GenBank/DDBJ databases">
        <title>Rhizosaccharibacter gen. nov. sp. nov. KSS12, endophytic bacteria isolated from sugarcane.</title>
        <authorList>
            <person name="Pitiwittayakul N."/>
        </authorList>
    </citation>
    <scope>NUCLEOTIDE SEQUENCE [LARGE SCALE GENOMIC DNA]</scope>
    <source>
        <strain evidence="16 17">KSS12</strain>
    </source>
</reference>
<keyword evidence="4 10" id="KW-1134">Transmembrane beta strand</keyword>
<evidence type="ECO:0000256" key="5">
    <source>
        <dbReference type="ARBA" id="ARBA00022692"/>
    </source>
</evidence>
<evidence type="ECO:0000256" key="1">
    <source>
        <dbReference type="ARBA" id="ARBA00004571"/>
    </source>
</evidence>
<feature type="domain" description="TonB-dependent receptor plug" evidence="15">
    <location>
        <begin position="80"/>
        <end position="178"/>
    </location>
</feature>
<keyword evidence="17" id="KW-1185">Reference proteome</keyword>
<dbReference type="SUPFAM" id="SSF56935">
    <property type="entry name" value="Porins"/>
    <property type="match status" value="1"/>
</dbReference>
<evidence type="ECO:0000256" key="11">
    <source>
        <dbReference type="RuleBase" id="RU003357"/>
    </source>
</evidence>
<evidence type="ECO:0000256" key="13">
    <source>
        <dbReference type="SAM" id="SignalP"/>
    </source>
</evidence>
<dbReference type="InterPro" id="IPR039426">
    <property type="entry name" value="TonB-dep_rcpt-like"/>
</dbReference>
<keyword evidence="8 16" id="KW-0675">Receptor</keyword>
<dbReference type="Proteomes" id="UP001524547">
    <property type="component" value="Unassembled WGS sequence"/>
</dbReference>
<proteinExistence type="inferred from homology"/>
<evidence type="ECO:0000313" key="17">
    <source>
        <dbReference type="Proteomes" id="UP001524547"/>
    </source>
</evidence>
<evidence type="ECO:0000256" key="7">
    <source>
        <dbReference type="ARBA" id="ARBA00023136"/>
    </source>
</evidence>
<sequence>MTTDPLPAQHRRSTDRRFVSTFGAVVAGAWLMPAAAHAASTGDDADSDRRADGPESLTVVGHAPGYQELDPHLDRITTRLVDTPQSVTEIPKQLMQDQNTTTLLDALRTVPGISIAAGEGGQQGDNLSIRGFNAQNDFYRDGMLDFGSYYRDPFDLDTVEVLKGPSATLFGRGSTGGVINEVTKAATMKPVTASALSFGTDGTERLTVDAGRSSSVLGGTAFRLNAMVNRAGIAGVDEARTRRYGVAPSLAFGLDTATRLKLDYFRQQSYDTQYYGIPWINGHPADVPRSNFYGYKDDYLRSIVNIGTLRLEHDLGRNVSVHDQVRYSGYNLGQRATEPLLLGYSKSTDIVPGSLPLSSLNVSRNVLALSGPSMLLDNQLEGTASFHTGPVAHAVVAGFEVQRQTADITRYTYPRGTTSLLAPDLGTPFTYSSALRSMSGSISNDTAPYINDSITLGPRWQLLGGWRWDHYTTEYKQILAPTTHVTRVDDKPSWRGAVVYKPAPNGSVYFSYGTSFDPSGENVSLTASTAAVAPETSDTYEVGTKWDLGRLSLTGALYQIRMKNVRETDPADATRTILAGNYRSRGFEIGVSGHITRQWEVFGGYSYNDVVVVSSPNPLEIGDNPPNAPKHTLAMWSEYKLDALPLSFGAGVNYVSSRTASSLPVAGTTTIERARGYTVLQLMAKYQINRALSAQVNLTNLTDLTYYSALHPSHIVLGPARAALFSISAAL</sequence>
<feature type="signal peptide" evidence="13">
    <location>
        <begin position="1"/>
        <end position="38"/>
    </location>
</feature>
<organism evidence="16 17">
    <name type="scientific">Rhizosaccharibacter radicis</name>
    <dbReference type="NCBI Taxonomy" id="2782605"/>
    <lineage>
        <taxon>Bacteria</taxon>
        <taxon>Pseudomonadati</taxon>
        <taxon>Pseudomonadota</taxon>
        <taxon>Alphaproteobacteria</taxon>
        <taxon>Acetobacterales</taxon>
        <taxon>Acetobacteraceae</taxon>
        <taxon>Rhizosaccharibacter</taxon>
    </lineage>
</organism>
<name>A0ABT1VW69_9PROT</name>
<keyword evidence="6 11" id="KW-0798">TonB box</keyword>
<dbReference type="InterPro" id="IPR000531">
    <property type="entry name" value="Beta-barrel_TonB"/>
</dbReference>
<feature type="region of interest" description="Disordered" evidence="12">
    <location>
        <begin position="40"/>
        <end position="62"/>
    </location>
</feature>
<comment type="similarity">
    <text evidence="2 10 11">Belongs to the TonB-dependent receptor family.</text>
</comment>
<dbReference type="EMBL" id="JAMZEJ010000002">
    <property type="protein sequence ID" value="MCQ8239908.1"/>
    <property type="molecule type" value="Genomic_DNA"/>
</dbReference>
<evidence type="ECO:0000256" key="12">
    <source>
        <dbReference type="SAM" id="MobiDB-lite"/>
    </source>
</evidence>
<dbReference type="InterPro" id="IPR037066">
    <property type="entry name" value="Plug_dom_sf"/>
</dbReference>
<dbReference type="RefSeq" id="WP_422918644.1">
    <property type="nucleotide sequence ID" value="NZ_JAMZEJ010000002.1"/>
</dbReference>
<dbReference type="PANTHER" id="PTHR32552">
    <property type="entry name" value="FERRICHROME IRON RECEPTOR-RELATED"/>
    <property type="match status" value="1"/>
</dbReference>
<feature type="domain" description="TonB-dependent receptor-like beta-barrel" evidence="14">
    <location>
        <begin position="254"/>
        <end position="701"/>
    </location>
</feature>
<dbReference type="InterPro" id="IPR010105">
    <property type="entry name" value="TonB_sidphr_rcpt"/>
</dbReference>
<dbReference type="PROSITE" id="PS52016">
    <property type="entry name" value="TONB_DEPENDENT_REC_3"/>
    <property type="match status" value="1"/>
</dbReference>
<keyword evidence="3 10" id="KW-0813">Transport</keyword>
<dbReference type="InterPro" id="IPR012910">
    <property type="entry name" value="Plug_dom"/>
</dbReference>
<dbReference type="NCBIfam" id="TIGR01783">
    <property type="entry name" value="TonB-siderophor"/>
    <property type="match status" value="1"/>
</dbReference>
<dbReference type="PANTHER" id="PTHR32552:SF83">
    <property type="entry name" value="BLR3904 PROTEIN"/>
    <property type="match status" value="1"/>
</dbReference>
<evidence type="ECO:0000256" key="2">
    <source>
        <dbReference type="ARBA" id="ARBA00009810"/>
    </source>
</evidence>
<dbReference type="InterPro" id="IPR036942">
    <property type="entry name" value="Beta-barrel_TonB_sf"/>
</dbReference>
<comment type="subcellular location">
    <subcellularLocation>
        <location evidence="1 10">Cell outer membrane</location>
        <topology evidence="1 10">Multi-pass membrane protein</topology>
    </subcellularLocation>
</comment>
<dbReference type="Gene3D" id="2.170.130.10">
    <property type="entry name" value="TonB-dependent receptor, plug domain"/>
    <property type="match status" value="1"/>
</dbReference>
<evidence type="ECO:0000256" key="3">
    <source>
        <dbReference type="ARBA" id="ARBA00022448"/>
    </source>
</evidence>
<dbReference type="CDD" id="cd01347">
    <property type="entry name" value="ligand_gated_channel"/>
    <property type="match status" value="1"/>
</dbReference>
<gene>
    <name evidence="16" type="ORF">NFI88_03515</name>
</gene>
<dbReference type="Gene3D" id="2.40.170.20">
    <property type="entry name" value="TonB-dependent receptor, beta-barrel domain"/>
    <property type="match status" value="1"/>
</dbReference>
<keyword evidence="9 10" id="KW-0998">Cell outer membrane</keyword>
<evidence type="ECO:0000313" key="16">
    <source>
        <dbReference type="EMBL" id="MCQ8239908.1"/>
    </source>
</evidence>
<dbReference type="Pfam" id="PF00593">
    <property type="entry name" value="TonB_dep_Rec_b-barrel"/>
    <property type="match status" value="1"/>
</dbReference>
<evidence type="ECO:0000256" key="8">
    <source>
        <dbReference type="ARBA" id="ARBA00023170"/>
    </source>
</evidence>
<evidence type="ECO:0000256" key="4">
    <source>
        <dbReference type="ARBA" id="ARBA00022452"/>
    </source>
</evidence>
<dbReference type="Pfam" id="PF07715">
    <property type="entry name" value="Plug"/>
    <property type="match status" value="1"/>
</dbReference>
<protein>
    <submittedName>
        <fullName evidence="16">TonB-dependent siderophore receptor</fullName>
    </submittedName>
</protein>
<keyword evidence="13" id="KW-0732">Signal</keyword>
<evidence type="ECO:0000259" key="14">
    <source>
        <dbReference type="Pfam" id="PF00593"/>
    </source>
</evidence>
<comment type="caution">
    <text evidence="16">The sequence shown here is derived from an EMBL/GenBank/DDBJ whole genome shotgun (WGS) entry which is preliminary data.</text>
</comment>
<evidence type="ECO:0000256" key="10">
    <source>
        <dbReference type="PROSITE-ProRule" id="PRU01360"/>
    </source>
</evidence>
<keyword evidence="7 10" id="KW-0472">Membrane</keyword>
<evidence type="ECO:0000256" key="9">
    <source>
        <dbReference type="ARBA" id="ARBA00023237"/>
    </source>
</evidence>
<feature type="chain" id="PRO_5046270491" evidence="13">
    <location>
        <begin position="39"/>
        <end position="731"/>
    </location>
</feature>
<evidence type="ECO:0000259" key="15">
    <source>
        <dbReference type="Pfam" id="PF07715"/>
    </source>
</evidence>
<evidence type="ECO:0000256" key="6">
    <source>
        <dbReference type="ARBA" id="ARBA00023077"/>
    </source>
</evidence>
<accession>A0ABT1VW69</accession>
<keyword evidence="5 10" id="KW-0812">Transmembrane</keyword>